<feature type="compositionally biased region" description="Pro residues" evidence="1">
    <location>
        <begin position="202"/>
        <end position="243"/>
    </location>
</feature>
<accession>A0A420Y0H3</accession>
<protein>
    <submittedName>
        <fullName evidence="2">Uncharacterized protein</fullName>
    </submittedName>
</protein>
<gene>
    <name evidence="2" type="ORF">DL546_004231</name>
</gene>
<reference evidence="2 3" key="1">
    <citation type="submission" date="2018-08" db="EMBL/GenBank/DDBJ databases">
        <title>Draft genome of the lignicolous fungus Coniochaeta pulveracea.</title>
        <authorList>
            <person name="Borstlap C.J."/>
            <person name="De Witt R.N."/>
            <person name="Botha A."/>
            <person name="Volschenk H."/>
        </authorList>
    </citation>
    <scope>NUCLEOTIDE SEQUENCE [LARGE SCALE GENOMIC DNA]</scope>
    <source>
        <strain evidence="2 3">CAB683</strain>
    </source>
</reference>
<proteinExistence type="predicted"/>
<evidence type="ECO:0000256" key="1">
    <source>
        <dbReference type="SAM" id="MobiDB-lite"/>
    </source>
</evidence>
<name>A0A420Y0H3_9PEZI</name>
<feature type="compositionally biased region" description="Low complexity" evidence="1">
    <location>
        <begin position="172"/>
        <end position="201"/>
    </location>
</feature>
<keyword evidence="3" id="KW-1185">Reference proteome</keyword>
<evidence type="ECO:0000313" key="2">
    <source>
        <dbReference type="EMBL" id="RKU41260.1"/>
    </source>
</evidence>
<organism evidence="2 3">
    <name type="scientific">Coniochaeta pulveracea</name>
    <dbReference type="NCBI Taxonomy" id="177199"/>
    <lineage>
        <taxon>Eukaryota</taxon>
        <taxon>Fungi</taxon>
        <taxon>Dikarya</taxon>
        <taxon>Ascomycota</taxon>
        <taxon>Pezizomycotina</taxon>
        <taxon>Sordariomycetes</taxon>
        <taxon>Sordariomycetidae</taxon>
        <taxon>Coniochaetales</taxon>
        <taxon>Coniochaetaceae</taxon>
        <taxon>Coniochaeta</taxon>
    </lineage>
</organism>
<feature type="region of interest" description="Disordered" evidence="1">
    <location>
        <begin position="96"/>
        <end position="244"/>
    </location>
</feature>
<dbReference type="OrthoDB" id="5148182at2759"/>
<evidence type="ECO:0000313" key="3">
    <source>
        <dbReference type="Proteomes" id="UP000275385"/>
    </source>
</evidence>
<dbReference type="AlphaFoldDB" id="A0A420Y0H3"/>
<sequence>MAPRDSLSFVFTEQIRDNCRFISRDSDQFEIITTREAGSGDLRALVLRTVGTKRDTFLSATGATFPAAIEELHSKSADATQQYIKLNGYGVAPKLKGRRASKHSHSYDGSDTSDSDDPIDVTVAEDDSSSSSGEELDESSTVTYVMGKAPKTNGPKHSTNRKSPNTRRSRSISRSPSPSRSRSESVEIPIKAPVNPRRMGFPAPPPYPPGMTVTPRPPSFLPPRPAQHAPPPPPQYRPGPSPRVAPMSSPLSYVLDMILHIRWPSLSSELSTVVRCSSTKSAIELQAMHCIRNNKSSFPGVTAAEWQSFPWTMNGLEVWRTVVVGVVMGDDGPTLDLKNAGENLGRLLGSHNIDTGLPKFEVEIRKGPASPRPIMVGGGMRPSMGKMMMDVDE</sequence>
<dbReference type="EMBL" id="QVQW01000079">
    <property type="protein sequence ID" value="RKU41260.1"/>
    <property type="molecule type" value="Genomic_DNA"/>
</dbReference>
<feature type="compositionally biased region" description="Basic residues" evidence="1">
    <location>
        <begin position="158"/>
        <end position="171"/>
    </location>
</feature>
<comment type="caution">
    <text evidence="2">The sequence shown here is derived from an EMBL/GenBank/DDBJ whole genome shotgun (WGS) entry which is preliminary data.</text>
</comment>
<feature type="compositionally biased region" description="Acidic residues" evidence="1">
    <location>
        <begin position="111"/>
        <end position="138"/>
    </location>
</feature>
<dbReference type="STRING" id="177199.A0A420Y0H3"/>
<dbReference type="Proteomes" id="UP000275385">
    <property type="component" value="Unassembled WGS sequence"/>
</dbReference>